<gene>
    <name evidence="4" type="ORF">A2V47_05385</name>
</gene>
<dbReference type="SUPFAM" id="SSF52922">
    <property type="entry name" value="TK C-terminal domain-like"/>
    <property type="match status" value="1"/>
</dbReference>
<accession>A0A1F5A5I4</accession>
<dbReference type="Pfam" id="PF01855">
    <property type="entry name" value="POR_N"/>
    <property type="match status" value="1"/>
</dbReference>
<evidence type="ECO:0000259" key="3">
    <source>
        <dbReference type="Pfam" id="PF17147"/>
    </source>
</evidence>
<name>A0A1F5A5I4_9BACT</name>
<dbReference type="GO" id="GO:0006979">
    <property type="term" value="P:response to oxidative stress"/>
    <property type="evidence" value="ECO:0007669"/>
    <property type="project" value="TreeGrafter"/>
</dbReference>
<dbReference type="SUPFAM" id="SSF52518">
    <property type="entry name" value="Thiamin diphosphate-binding fold (THDP-binding)"/>
    <property type="match status" value="1"/>
</dbReference>
<dbReference type="InterPro" id="IPR033412">
    <property type="entry name" value="PFOR_II"/>
</dbReference>
<sequence length="381" mass="41749">MNKKVLMQGNQAIAEAALAAGMKVCAGYPITPSTEVVELLSRKLPAYGGRFIQMEDEIASIGVIIGASAAGKKAMTATSGPGFSLMQELLGYAAMVEIPIVIYNAQRVGPSTGGATMPQQGDIMQTKWGSHGESPRIALCPSSVEEAYNLTITAFNLSEKYMVPVVILADEILAHIRESITIPESDSFEIINRRNNAPPQEEYLPYKVDHTGIPILPPLGGGYRYNISGMIHGDKGVPNLAPETIDYCIQRINSKLKKHYNDIVMVEKMEEENSKIAVLAYGSTARPAKGAVKMAIENGIKVDFIRLITIWPFPEREVREIARRVDKILVPEMNYEGQVAGLVKQSIEGAAEVVQFNKISGLPIYVEEIYNQIIKIERGEK</sequence>
<protein>
    <submittedName>
        <fullName evidence="4">2-oxoglutarate synthase subunit alpha</fullName>
    </submittedName>
</protein>
<dbReference type="PANTHER" id="PTHR32154">
    <property type="entry name" value="PYRUVATE-FLAVODOXIN OXIDOREDUCTASE-RELATED"/>
    <property type="match status" value="1"/>
</dbReference>
<dbReference type="FunFam" id="3.40.50.970:FF:000022">
    <property type="entry name" value="2-oxoglutarate ferredoxin oxidoreductase alpha subunit"/>
    <property type="match status" value="1"/>
</dbReference>
<dbReference type="InterPro" id="IPR002880">
    <property type="entry name" value="Pyrv_Fd/Flavodoxin_OxRdtase_N"/>
</dbReference>
<organism evidence="4 5">
    <name type="scientific">Candidatus Sediminicultor quintus</name>
    <dbReference type="NCBI Taxonomy" id="1797291"/>
    <lineage>
        <taxon>Bacteria</taxon>
        <taxon>Pseudomonadati</taxon>
        <taxon>Atribacterota</taxon>
        <taxon>Candidatus Phoenicimicrobiia</taxon>
        <taxon>Candidatus Pheonicimicrobiales</taxon>
        <taxon>Candidatus Phoenicimicrobiaceae</taxon>
        <taxon>Candidatus Sediminicultor</taxon>
    </lineage>
</organism>
<feature type="domain" description="Pyruvate flavodoxin/ferredoxin oxidoreductase pyrimidine binding" evidence="2">
    <location>
        <begin position="15"/>
        <end position="239"/>
    </location>
</feature>
<dbReference type="CDD" id="cd07034">
    <property type="entry name" value="TPP_PYR_PFOR_IOR-alpha_like"/>
    <property type="match status" value="1"/>
</dbReference>
<dbReference type="Gene3D" id="3.40.50.920">
    <property type="match status" value="1"/>
</dbReference>
<evidence type="ECO:0000313" key="4">
    <source>
        <dbReference type="EMBL" id="OGD13376.1"/>
    </source>
</evidence>
<dbReference type="AlphaFoldDB" id="A0A1F5A5I4"/>
<dbReference type="Pfam" id="PF17147">
    <property type="entry name" value="PFOR_II"/>
    <property type="match status" value="1"/>
</dbReference>
<dbReference type="EMBL" id="MEYH01000112">
    <property type="protein sequence ID" value="OGD13376.1"/>
    <property type="molecule type" value="Genomic_DNA"/>
</dbReference>
<keyword evidence="1" id="KW-0560">Oxidoreductase</keyword>
<dbReference type="GO" id="GO:0016491">
    <property type="term" value="F:oxidoreductase activity"/>
    <property type="evidence" value="ECO:0007669"/>
    <property type="project" value="UniProtKB-KW"/>
</dbReference>
<dbReference type="STRING" id="1797291.A2V47_05385"/>
<evidence type="ECO:0000313" key="5">
    <source>
        <dbReference type="Proteomes" id="UP000177701"/>
    </source>
</evidence>
<evidence type="ECO:0000256" key="1">
    <source>
        <dbReference type="ARBA" id="ARBA00023002"/>
    </source>
</evidence>
<reference evidence="4 5" key="1">
    <citation type="journal article" date="2016" name="Nat. Commun.">
        <title>Thousands of microbial genomes shed light on interconnected biogeochemical processes in an aquifer system.</title>
        <authorList>
            <person name="Anantharaman K."/>
            <person name="Brown C.T."/>
            <person name="Hug L.A."/>
            <person name="Sharon I."/>
            <person name="Castelle C.J."/>
            <person name="Probst A.J."/>
            <person name="Thomas B.C."/>
            <person name="Singh A."/>
            <person name="Wilkins M.J."/>
            <person name="Karaoz U."/>
            <person name="Brodie E.L."/>
            <person name="Williams K.H."/>
            <person name="Hubbard S.S."/>
            <person name="Banfield J.F."/>
        </authorList>
    </citation>
    <scope>NUCLEOTIDE SEQUENCE [LARGE SCALE GENOMIC DNA]</scope>
</reference>
<proteinExistence type="predicted"/>
<dbReference type="InterPro" id="IPR029061">
    <property type="entry name" value="THDP-binding"/>
</dbReference>
<dbReference type="Proteomes" id="UP000177701">
    <property type="component" value="Unassembled WGS sequence"/>
</dbReference>
<comment type="caution">
    <text evidence="4">The sequence shown here is derived from an EMBL/GenBank/DDBJ whole genome shotgun (WGS) entry which is preliminary data.</text>
</comment>
<dbReference type="PANTHER" id="PTHR32154:SF14">
    <property type="entry name" value="2-OXOGLUTARATE SYNTHASE SUBUNIT KORA"/>
    <property type="match status" value="1"/>
</dbReference>
<dbReference type="InterPro" id="IPR050722">
    <property type="entry name" value="Pyruvate:ferred/Flavod_OxRd"/>
</dbReference>
<feature type="domain" description="Pyruvate:ferredoxin oxidoreductase core" evidence="3">
    <location>
        <begin position="275"/>
        <end position="369"/>
    </location>
</feature>
<evidence type="ECO:0000259" key="2">
    <source>
        <dbReference type="Pfam" id="PF01855"/>
    </source>
</evidence>
<dbReference type="InterPro" id="IPR009014">
    <property type="entry name" value="Transketo_C/PFOR_II"/>
</dbReference>
<dbReference type="Gene3D" id="3.40.50.970">
    <property type="match status" value="1"/>
</dbReference>
<dbReference type="NCBIfam" id="NF006412">
    <property type="entry name" value="PRK08659.1"/>
    <property type="match status" value="1"/>
</dbReference>